<evidence type="ECO:0000313" key="1">
    <source>
        <dbReference type="EMBL" id="KKL10915.1"/>
    </source>
</evidence>
<reference evidence="1" key="1">
    <citation type="journal article" date="2015" name="Nature">
        <title>Complex archaea that bridge the gap between prokaryotes and eukaryotes.</title>
        <authorList>
            <person name="Spang A."/>
            <person name="Saw J.H."/>
            <person name="Jorgensen S.L."/>
            <person name="Zaremba-Niedzwiedzka K."/>
            <person name="Martijn J."/>
            <person name="Lind A.E."/>
            <person name="van Eijk R."/>
            <person name="Schleper C."/>
            <person name="Guy L."/>
            <person name="Ettema T.J."/>
        </authorList>
    </citation>
    <scope>NUCLEOTIDE SEQUENCE</scope>
</reference>
<organism evidence="1">
    <name type="scientific">marine sediment metagenome</name>
    <dbReference type="NCBI Taxonomy" id="412755"/>
    <lineage>
        <taxon>unclassified sequences</taxon>
        <taxon>metagenomes</taxon>
        <taxon>ecological metagenomes</taxon>
    </lineage>
</organism>
<dbReference type="AlphaFoldDB" id="A0A0F9ANF9"/>
<gene>
    <name evidence="1" type="ORF">LCGC14_2551040</name>
</gene>
<accession>A0A0F9ANF9</accession>
<proteinExistence type="predicted"/>
<sequence>MLCQLSHASDGSTAGLEEGSVTNFPSDYAPDRAYAVYSRDEWTHWMVQKRLLNSGLEPYYYIDVIALQGTYIIFTHGYVDQEIHRLAFSPIDPSVFWWKSMLKTIRFFYEESKFYGPQ</sequence>
<protein>
    <submittedName>
        <fullName evidence="1">Uncharacterized protein</fullName>
    </submittedName>
</protein>
<name>A0A0F9ANF9_9ZZZZ</name>
<dbReference type="EMBL" id="LAZR01041868">
    <property type="protein sequence ID" value="KKL10915.1"/>
    <property type="molecule type" value="Genomic_DNA"/>
</dbReference>
<comment type="caution">
    <text evidence="1">The sequence shown here is derived from an EMBL/GenBank/DDBJ whole genome shotgun (WGS) entry which is preliminary data.</text>
</comment>